<dbReference type="PROSITE" id="PS50102">
    <property type="entry name" value="RRM"/>
    <property type="match status" value="3"/>
</dbReference>
<dbReference type="InterPro" id="IPR050502">
    <property type="entry name" value="Euk_RNA-bind_prot"/>
</dbReference>
<dbReference type="SMART" id="SM00360">
    <property type="entry name" value="RRM"/>
    <property type="match status" value="3"/>
</dbReference>
<evidence type="ECO:0000256" key="1">
    <source>
        <dbReference type="ARBA" id="ARBA00022884"/>
    </source>
</evidence>
<evidence type="ECO:0000256" key="3">
    <source>
        <dbReference type="SAM" id="MobiDB-lite"/>
    </source>
</evidence>
<protein>
    <submittedName>
        <fullName evidence="5">Poly(A+) RNA-binding protein</fullName>
    </submittedName>
</protein>
<reference key="2">
    <citation type="submission" date="2011-04" db="EMBL/GenBank/DDBJ databases">
        <title>High-quality genome sequence of Pichia pastoris CBS 7435.</title>
        <authorList>
            <person name="Kueberl A."/>
            <person name="Schneider J."/>
            <person name="Thallinger G.G."/>
            <person name="Anderl I."/>
            <person name="Wibberg D."/>
            <person name="Hajek T."/>
            <person name="Jaenicke S."/>
            <person name="Brinkrolf K."/>
            <person name="Goesmann A."/>
            <person name="Szczepanowski R."/>
            <person name="Puehler A."/>
            <person name="Schwab H."/>
            <person name="Glieder A."/>
            <person name="Pichler H."/>
        </authorList>
    </citation>
    <scope>NUCLEOTIDE SEQUENCE</scope>
    <source>
        <strain>CBS 7435</strain>
    </source>
</reference>
<dbReference type="InterPro" id="IPR000504">
    <property type="entry name" value="RRM_dom"/>
</dbReference>
<keyword evidence="6" id="KW-1185">Reference proteome</keyword>
<organism evidence="5 6">
    <name type="scientific">Komagataella phaffii (strain ATCC 76273 / CBS 7435 / CECT 11047 / NRRL Y-11430 / Wegner 21-1)</name>
    <name type="common">Yeast</name>
    <name type="synonym">Pichia pastoris</name>
    <dbReference type="NCBI Taxonomy" id="981350"/>
    <lineage>
        <taxon>Eukaryota</taxon>
        <taxon>Fungi</taxon>
        <taxon>Dikarya</taxon>
        <taxon>Ascomycota</taxon>
        <taxon>Saccharomycotina</taxon>
        <taxon>Pichiomycetes</taxon>
        <taxon>Pichiales</taxon>
        <taxon>Pichiaceae</taxon>
        <taxon>Komagataella</taxon>
    </lineage>
</organism>
<feature type="compositionally biased region" description="Basic and acidic residues" evidence="3">
    <location>
        <begin position="9"/>
        <end position="32"/>
    </location>
</feature>
<evidence type="ECO:0000259" key="4">
    <source>
        <dbReference type="PROSITE" id="PS50102"/>
    </source>
</evidence>
<dbReference type="GO" id="GO:0005634">
    <property type="term" value="C:nucleus"/>
    <property type="evidence" value="ECO:0007669"/>
    <property type="project" value="TreeGrafter"/>
</dbReference>
<sequence>MPDEMDIDDYSRDRNSSPRRDERDRSPTRDAASDPTFSTNAYSKFRRQPERESYRVRLNSNRDRRVGIENYRDREFKAHTGGPPGRDFKMKSDRDYTKGVFIGNLPFQCSWQQLKDHFSSIGEVHRADIVTERGRSRGMGTVEFITPFFLDREIFVRQDYPPPDKNRVFETRPRRDTPENRDYREPPRDGTEIFVGNLPFRTQRKDLADLFGRFGGIDYVDIRLDRLGRSKGFGTVVFKKPEDSAIALKELQGFQLDGRKLDLREGVGSRRRDRTTRETTYPLRKTLRLNERIYANGPPSSTIFISNLPWATTDDDLYELVESIGPAKRAEIQLDENGRSSGNGIVEFTDSLTAESAITKLDNYNYGNRDLCLSYASFYSGNRPLKDDAELSDIKDDVRHSRSLEDSEVETDG</sequence>
<keyword evidence="1 2" id="KW-0694">RNA-binding</keyword>
<name>F2QMV6_KOMPC</name>
<reference evidence="5 6" key="3">
    <citation type="journal article" date="2016" name="FEMS Yeast Res.">
        <title>Curation of the genome annotation of Pichia pastoris (Komagataella phaffii) CBS7435 from gene level to protein function.</title>
        <authorList>
            <person name="Valli M."/>
            <person name="Tatto N.E."/>
            <person name="Peymann A."/>
            <person name="Gruber C."/>
            <person name="Landes N."/>
            <person name="Ekker H."/>
            <person name="Thallinger G.G."/>
            <person name="Mattanovich D."/>
            <person name="Gasser B."/>
            <person name="Graf A.B."/>
        </authorList>
    </citation>
    <scope>GENOME REANNOTATION</scope>
    <source>
        <strain evidence="5 6">ATCC 76273 / CBS 7435 / CECT 11047 / NRRL Y-11430 / Wegner 21-1</strain>
    </source>
</reference>
<feature type="region of interest" description="Disordered" evidence="3">
    <location>
        <begin position="165"/>
        <end position="188"/>
    </location>
</feature>
<dbReference type="CDD" id="cd00590">
    <property type="entry name" value="RRM_SF"/>
    <property type="match status" value="1"/>
</dbReference>
<dbReference type="HOGENOM" id="CLU_026447_2_0_1"/>
<evidence type="ECO:0000313" key="6">
    <source>
        <dbReference type="Proteomes" id="UP000006853"/>
    </source>
</evidence>
<gene>
    <name evidence="5" type="primary">HRB1</name>
    <name evidence="5" type="ordered locus">PP7435_Chr1-0771</name>
</gene>
<feature type="domain" description="RRM" evidence="4">
    <location>
        <begin position="301"/>
        <end position="378"/>
    </location>
</feature>
<dbReference type="InterPro" id="IPR012677">
    <property type="entry name" value="Nucleotide-bd_a/b_plait_sf"/>
</dbReference>
<proteinExistence type="predicted"/>
<accession>F2QMV6</accession>
<dbReference type="EMBL" id="FR839628">
    <property type="protein sequence ID" value="CCA36911.1"/>
    <property type="molecule type" value="Genomic_DNA"/>
</dbReference>
<feature type="domain" description="RRM" evidence="4">
    <location>
        <begin position="191"/>
        <end position="268"/>
    </location>
</feature>
<dbReference type="InterPro" id="IPR035979">
    <property type="entry name" value="RBD_domain_sf"/>
</dbReference>
<feature type="domain" description="RRM" evidence="4">
    <location>
        <begin position="98"/>
        <end position="144"/>
    </location>
</feature>
<evidence type="ECO:0000313" key="5">
    <source>
        <dbReference type="EMBL" id="CCA36911.1"/>
    </source>
</evidence>
<dbReference type="PANTHER" id="PTHR48025:SF1">
    <property type="entry name" value="RRM DOMAIN-CONTAINING PROTEIN"/>
    <property type="match status" value="1"/>
</dbReference>
<dbReference type="PANTHER" id="PTHR48025">
    <property type="entry name" value="OS02G0815200 PROTEIN"/>
    <property type="match status" value="1"/>
</dbReference>
<dbReference type="AlphaFoldDB" id="F2QMV6"/>
<dbReference type="GO" id="GO:0003729">
    <property type="term" value="F:mRNA binding"/>
    <property type="evidence" value="ECO:0007669"/>
    <property type="project" value="TreeGrafter"/>
</dbReference>
<reference evidence="5 6" key="1">
    <citation type="journal article" date="2011" name="J. Biotechnol.">
        <title>High-quality genome sequence of Pichia pastoris CBS7435.</title>
        <authorList>
            <person name="Kuberl A."/>
            <person name="Schneider J."/>
            <person name="Thallinger G.G."/>
            <person name="Anderl I."/>
            <person name="Wibberg D."/>
            <person name="Hajek T."/>
            <person name="Jaenicke S."/>
            <person name="Brinkrolf K."/>
            <person name="Goesmann A."/>
            <person name="Szczepanowski R."/>
            <person name="Puhler A."/>
            <person name="Schwab H."/>
            <person name="Glieder A."/>
            <person name="Pichler H."/>
        </authorList>
    </citation>
    <scope>NUCLEOTIDE SEQUENCE [LARGE SCALE GENOMIC DNA]</scope>
    <source>
        <strain evidence="6">ATCC 76273 / CBS 7435 / CECT 11047 / NRRL Y-11430 / Wegner 21-1</strain>
    </source>
</reference>
<dbReference type="Pfam" id="PF00076">
    <property type="entry name" value="RRM_1"/>
    <property type="match status" value="3"/>
</dbReference>
<dbReference type="Proteomes" id="UP000006853">
    <property type="component" value="Chromosome 1"/>
</dbReference>
<dbReference type="SUPFAM" id="SSF54928">
    <property type="entry name" value="RNA-binding domain, RBD"/>
    <property type="match status" value="3"/>
</dbReference>
<feature type="region of interest" description="Disordered" evidence="3">
    <location>
        <begin position="1"/>
        <end position="52"/>
    </location>
</feature>
<dbReference type="Gene3D" id="3.30.70.330">
    <property type="match status" value="3"/>
</dbReference>
<evidence type="ECO:0000256" key="2">
    <source>
        <dbReference type="PROSITE-ProRule" id="PRU00176"/>
    </source>
</evidence>